<dbReference type="GO" id="GO:0005829">
    <property type="term" value="C:cytosol"/>
    <property type="evidence" value="ECO:0007669"/>
    <property type="project" value="TreeGrafter"/>
</dbReference>
<dbReference type="SUPFAM" id="SSF49879">
    <property type="entry name" value="SMAD/FHA domain"/>
    <property type="match status" value="1"/>
</dbReference>
<dbReference type="GO" id="GO:0006511">
    <property type="term" value="P:ubiquitin-dependent protein catabolic process"/>
    <property type="evidence" value="ECO:0007669"/>
    <property type="project" value="TreeGrafter"/>
</dbReference>
<evidence type="ECO:0000256" key="4">
    <source>
        <dbReference type="ARBA" id="ARBA00022786"/>
    </source>
</evidence>
<accession>A0A8H7UNE0</accession>
<keyword evidence="5" id="KW-0862">Zinc</keyword>
<feature type="compositionally biased region" description="Low complexity" evidence="7">
    <location>
        <begin position="489"/>
        <end position="511"/>
    </location>
</feature>
<organism evidence="10 11">
    <name type="scientific">Mortierella isabellina</name>
    <name type="common">Filamentous fungus</name>
    <name type="synonym">Umbelopsis isabellina</name>
    <dbReference type="NCBI Taxonomy" id="91625"/>
    <lineage>
        <taxon>Eukaryota</taxon>
        <taxon>Fungi</taxon>
        <taxon>Fungi incertae sedis</taxon>
        <taxon>Mucoromycota</taxon>
        <taxon>Mucoromycotina</taxon>
        <taxon>Umbelopsidomycetes</taxon>
        <taxon>Umbelopsidales</taxon>
        <taxon>Umbelopsidaceae</taxon>
        <taxon>Umbelopsis</taxon>
    </lineage>
</organism>
<dbReference type="Gene3D" id="3.30.40.10">
    <property type="entry name" value="Zinc/RING finger domain, C3HC4 (zinc finger)"/>
    <property type="match status" value="1"/>
</dbReference>
<evidence type="ECO:0000256" key="2">
    <source>
        <dbReference type="ARBA" id="ARBA00022723"/>
    </source>
</evidence>
<keyword evidence="3 6" id="KW-0863">Zinc-finger</keyword>
<dbReference type="InterPro" id="IPR000253">
    <property type="entry name" value="FHA_dom"/>
</dbReference>
<dbReference type="InterPro" id="IPR001841">
    <property type="entry name" value="Znf_RING"/>
</dbReference>
<dbReference type="GO" id="GO:0061630">
    <property type="term" value="F:ubiquitin protein ligase activity"/>
    <property type="evidence" value="ECO:0007669"/>
    <property type="project" value="TreeGrafter"/>
</dbReference>
<keyword evidence="11" id="KW-1185">Reference proteome</keyword>
<gene>
    <name evidence="10" type="ORF">INT43_002581</name>
</gene>
<feature type="region of interest" description="Disordered" evidence="7">
    <location>
        <begin position="363"/>
        <end position="400"/>
    </location>
</feature>
<evidence type="ECO:0000259" key="8">
    <source>
        <dbReference type="PROSITE" id="PS50006"/>
    </source>
</evidence>
<feature type="region of interest" description="Disordered" evidence="7">
    <location>
        <begin position="226"/>
        <end position="261"/>
    </location>
</feature>
<dbReference type="GO" id="GO:0000151">
    <property type="term" value="C:ubiquitin ligase complex"/>
    <property type="evidence" value="ECO:0007669"/>
    <property type="project" value="TreeGrafter"/>
</dbReference>
<evidence type="ECO:0000256" key="7">
    <source>
        <dbReference type="SAM" id="MobiDB-lite"/>
    </source>
</evidence>
<feature type="region of interest" description="Disordered" evidence="7">
    <location>
        <begin position="473"/>
        <end position="519"/>
    </location>
</feature>
<feature type="region of interest" description="Disordered" evidence="7">
    <location>
        <begin position="541"/>
        <end position="600"/>
    </location>
</feature>
<dbReference type="Pfam" id="PF00498">
    <property type="entry name" value="FHA"/>
    <property type="match status" value="1"/>
</dbReference>
<name>A0A8H7UNE0_MORIS</name>
<evidence type="ECO:0000256" key="1">
    <source>
        <dbReference type="ARBA" id="ARBA00022679"/>
    </source>
</evidence>
<feature type="compositionally biased region" description="Basic and acidic residues" evidence="7">
    <location>
        <begin position="380"/>
        <end position="392"/>
    </location>
</feature>
<evidence type="ECO:0000259" key="9">
    <source>
        <dbReference type="PROSITE" id="PS50089"/>
    </source>
</evidence>
<reference evidence="10" key="1">
    <citation type="submission" date="2020-12" db="EMBL/GenBank/DDBJ databases">
        <title>Metabolic potential, ecology and presence of endohyphal bacteria is reflected in genomic diversity of Mucoromycotina.</title>
        <authorList>
            <person name="Muszewska A."/>
            <person name="Okrasinska A."/>
            <person name="Steczkiewicz K."/>
            <person name="Drgas O."/>
            <person name="Orlowska M."/>
            <person name="Perlinska-Lenart U."/>
            <person name="Aleksandrzak-Piekarczyk T."/>
            <person name="Szatraj K."/>
            <person name="Zielenkiewicz U."/>
            <person name="Pilsyk S."/>
            <person name="Malc E."/>
            <person name="Mieczkowski P."/>
            <person name="Kruszewska J.S."/>
            <person name="Biernat P."/>
            <person name="Pawlowska J."/>
        </authorList>
    </citation>
    <scope>NUCLEOTIDE SEQUENCE</scope>
    <source>
        <strain evidence="10">WA0000067209</strain>
    </source>
</reference>
<dbReference type="GO" id="GO:0032153">
    <property type="term" value="C:cell division site"/>
    <property type="evidence" value="ECO:0007669"/>
    <property type="project" value="TreeGrafter"/>
</dbReference>
<evidence type="ECO:0000313" key="11">
    <source>
        <dbReference type="Proteomes" id="UP000654370"/>
    </source>
</evidence>
<keyword evidence="2" id="KW-0479">Metal-binding</keyword>
<feature type="domain" description="RING-type" evidence="9">
    <location>
        <begin position="272"/>
        <end position="316"/>
    </location>
</feature>
<dbReference type="AlphaFoldDB" id="A0A8H7UNE0"/>
<dbReference type="Proteomes" id="UP000654370">
    <property type="component" value="Unassembled WGS sequence"/>
</dbReference>
<evidence type="ECO:0000256" key="6">
    <source>
        <dbReference type="PROSITE-ProRule" id="PRU00175"/>
    </source>
</evidence>
<feature type="compositionally biased region" description="Polar residues" evidence="7">
    <location>
        <begin position="568"/>
        <end position="600"/>
    </location>
</feature>
<dbReference type="PANTHER" id="PTHR15067:SF7">
    <property type="entry name" value="E3 UBIQUITIN-PROTEIN LIGASE DMA1-RELATED"/>
    <property type="match status" value="1"/>
</dbReference>
<feature type="domain" description="FHA" evidence="8">
    <location>
        <begin position="109"/>
        <end position="163"/>
    </location>
</feature>
<dbReference type="SUPFAM" id="SSF57850">
    <property type="entry name" value="RING/U-box"/>
    <property type="match status" value="1"/>
</dbReference>
<dbReference type="InterPro" id="IPR008984">
    <property type="entry name" value="SMAD_FHA_dom_sf"/>
</dbReference>
<evidence type="ECO:0000313" key="10">
    <source>
        <dbReference type="EMBL" id="KAG2186143.1"/>
    </source>
</evidence>
<evidence type="ECO:0008006" key="12">
    <source>
        <dbReference type="Google" id="ProtNLM"/>
    </source>
</evidence>
<dbReference type="OrthoDB" id="2401460at2759"/>
<dbReference type="PROSITE" id="PS50089">
    <property type="entry name" value="ZF_RING_2"/>
    <property type="match status" value="1"/>
</dbReference>
<dbReference type="EMBL" id="JAEPQZ010000001">
    <property type="protein sequence ID" value="KAG2186143.1"/>
    <property type="molecule type" value="Genomic_DNA"/>
</dbReference>
<feature type="compositionally biased region" description="Polar residues" evidence="7">
    <location>
        <begin position="1"/>
        <end position="31"/>
    </location>
</feature>
<dbReference type="SMART" id="SM00184">
    <property type="entry name" value="RING"/>
    <property type="match status" value="1"/>
</dbReference>
<dbReference type="PANTHER" id="PTHR15067">
    <property type="entry name" value="E3 UBIQUITIN-PROTEIN LIGASE RNF8"/>
    <property type="match status" value="1"/>
</dbReference>
<dbReference type="PROSITE" id="PS50006">
    <property type="entry name" value="FHA_DOMAIN"/>
    <property type="match status" value="1"/>
</dbReference>
<feature type="region of interest" description="Disordered" evidence="7">
    <location>
        <begin position="1"/>
        <end position="79"/>
    </location>
</feature>
<sequence length="600" mass="65361">MSHTDTSSPTHSRSQSQGASMTSRLTRTFSGQRRPRRNQDMPSISTAALAMGTEASPTSAPPVSNPYNAAATDEDNKPPHVRIVPSLDSPGQSLIFSVIEMDLENGVVVKIGRFTDRRNIANRVTFRSKVVSRAHAELWSEGRKIFLRDTKSSSGTFLNNIRLSPPSQQSKPVELKDGDIVQLGVDYQGGAEEIYRSVKMKFEVNRTWQHKANPFSVNALNNLRSLGGTPSTATKPSTTASPLSQDTNDSSSTSLPAQSNPAAPAQVEIEECCICLFAIAPFQALFLAPCSHTYHYKCIRPLLMQNHPAFSCPICRTYADLEANVAVEAEEVLEMYGLGQHSETPATAAMTNVRPPSLRAMTSTTSLTRYGVRQSSISESDSHPYNTDHDSNSPEFPTRTNYATPQIIPSPLSTIANRDGMANTLVERSQYGMSERFRADADSALLEEENLPPDDDRRQTIIQRDDEDIEDVLGFQSDGGSSVRVSGLPIPNSSTSSPSSAPVSPLSPSTSRFLQRRPSASGLVGKLKNVILDKRRYSNTMDQSDDLDLSNNSSQSFKRDELHPSDALNGSTSYPNLAVNQVPSSRDASSLSDPGQSDSR</sequence>
<feature type="compositionally biased region" description="Low complexity" evidence="7">
    <location>
        <begin position="229"/>
        <end position="242"/>
    </location>
</feature>
<keyword evidence="1" id="KW-0808">Transferase</keyword>
<dbReference type="GO" id="GO:0016567">
    <property type="term" value="P:protein ubiquitination"/>
    <property type="evidence" value="ECO:0007669"/>
    <property type="project" value="TreeGrafter"/>
</dbReference>
<feature type="compositionally biased region" description="Polar residues" evidence="7">
    <location>
        <begin position="243"/>
        <end position="261"/>
    </location>
</feature>
<evidence type="ECO:0000256" key="3">
    <source>
        <dbReference type="ARBA" id="ARBA00022771"/>
    </source>
</evidence>
<comment type="caution">
    <text evidence="10">The sequence shown here is derived from an EMBL/GenBank/DDBJ whole genome shotgun (WGS) entry which is preliminary data.</text>
</comment>
<feature type="compositionally biased region" description="Polar residues" evidence="7">
    <location>
        <begin position="363"/>
        <end position="379"/>
    </location>
</feature>
<dbReference type="InterPro" id="IPR013083">
    <property type="entry name" value="Znf_RING/FYVE/PHD"/>
</dbReference>
<dbReference type="SMART" id="SM00240">
    <property type="entry name" value="FHA"/>
    <property type="match status" value="1"/>
</dbReference>
<proteinExistence type="predicted"/>
<dbReference type="Pfam" id="PF17123">
    <property type="entry name" value="zf-RING_11"/>
    <property type="match status" value="1"/>
</dbReference>
<protein>
    <recommendedName>
        <fullName evidence="12">SMAD/FHA domain-containing protein</fullName>
    </recommendedName>
</protein>
<evidence type="ECO:0000256" key="5">
    <source>
        <dbReference type="ARBA" id="ARBA00022833"/>
    </source>
</evidence>
<dbReference type="Gene3D" id="2.60.200.20">
    <property type="match status" value="1"/>
</dbReference>
<keyword evidence="4" id="KW-0833">Ubl conjugation pathway</keyword>
<dbReference type="GO" id="GO:0008270">
    <property type="term" value="F:zinc ion binding"/>
    <property type="evidence" value="ECO:0007669"/>
    <property type="project" value="UniProtKB-KW"/>
</dbReference>